<evidence type="ECO:0000313" key="2">
    <source>
        <dbReference type="EMBL" id="MDN4492803.1"/>
    </source>
</evidence>
<feature type="transmembrane region" description="Helical" evidence="1">
    <location>
        <begin position="50"/>
        <end position="68"/>
    </location>
</feature>
<name>A0ABT8GN12_9BACL</name>
<proteinExistence type="predicted"/>
<evidence type="ECO:0000313" key="3">
    <source>
        <dbReference type="Proteomes" id="UP001172743"/>
    </source>
</evidence>
<sequence>MTASTVAMMLVTVATSTLALVFMIVTASTVAMVLYVVIETIFYKVMMESIKVIMLVISLSIAFSAVSFDSRFPSQNKTSLLDLRICI</sequence>
<keyword evidence="3" id="KW-1185">Reference proteome</keyword>
<accession>A0ABT8GN12</accession>
<reference evidence="2" key="1">
    <citation type="submission" date="2023-07" db="EMBL/GenBank/DDBJ databases">
        <title>Ureibacillus sp. isolated from freshwater well.</title>
        <authorList>
            <person name="Kirdat K."/>
            <person name="Bhatt A."/>
            <person name="Teware R."/>
            <person name="Bhavsar Y."/>
            <person name="Yadav A."/>
        </authorList>
    </citation>
    <scope>NUCLEOTIDE SEQUENCE</scope>
    <source>
        <strain evidence="2">BA0131</strain>
    </source>
</reference>
<keyword evidence="1" id="KW-0812">Transmembrane</keyword>
<keyword evidence="1" id="KW-0472">Membrane</keyword>
<dbReference type="Proteomes" id="UP001172743">
    <property type="component" value="Unassembled WGS sequence"/>
</dbReference>
<feature type="transmembrane region" description="Helical" evidence="1">
    <location>
        <begin position="6"/>
        <end position="38"/>
    </location>
</feature>
<evidence type="ECO:0000256" key="1">
    <source>
        <dbReference type="SAM" id="Phobius"/>
    </source>
</evidence>
<organism evidence="2 3">
    <name type="scientific">Ureibacillus aquaedulcis</name>
    <dbReference type="NCBI Taxonomy" id="3058421"/>
    <lineage>
        <taxon>Bacteria</taxon>
        <taxon>Bacillati</taxon>
        <taxon>Bacillota</taxon>
        <taxon>Bacilli</taxon>
        <taxon>Bacillales</taxon>
        <taxon>Caryophanaceae</taxon>
        <taxon>Ureibacillus</taxon>
    </lineage>
</organism>
<gene>
    <name evidence="2" type="ORF">QYB95_04550</name>
</gene>
<keyword evidence="1" id="KW-1133">Transmembrane helix</keyword>
<dbReference type="RefSeq" id="WP_301136983.1">
    <property type="nucleotide sequence ID" value="NZ_JAUHTQ010000002.1"/>
</dbReference>
<comment type="caution">
    <text evidence="2">The sequence shown here is derived from an EMBL/GenBank/DDBJ whole genome shotgun (WGS) entry which is preliminary data.</text>
</comment>
<dbReference type="EMBL" id="JAUHTQ010000002">
    <property type="protein sequence ID" value="MDN4492803.1"/>
    <property type="molecule type" value="Genomic_DNA"/>
</dbReference>
<protein>
    <submittedName>
        <fullName evidence="2">Uncharacterized protein</fullName>
    </submittedName>
</protein>